<dbReference type="Proteomes" id="UP001476798">
    <property type="component" value="Unassembled WGS sequence"/>
</dbReference>
<feature type="transmembrane region" description="Helical" evidence="1">
    <location>
        <begin position="20"/>
        <end position="41"/>
    </location>
</feature>
<gene>
    <name evidence="2" type="ORF">GOODEAATRI_024647</name>
</gene>
<organism evidence="2 3">
    <name type="scientific">Goodea atripinnis</name>
    <dbReference type="NCBI Taxonomy" id="208336"/>
    <lineage>
        <taxon>Eukaryota</taxon>
        <taxon>Metazoa</taxon>
        <taxon>Chordata</taxon>
        <taxon>Craniata</taxon>
        <taxon>Vertebrata</taxon>
        <taxon>Euteleostomi</taxon>
        <taxon>Actinopterygii</taxon>
        <taxon>Neopterygii</taxon>
        <taxon>Teleostei</taxon>
        <taxon>Neoteleostei</taxon>
        <taxon>Acanthomorphata</taxon>
        <taxon>Ovalentaria</taxon>
        <taxon>Atherinomorphae</taxon>
        <taxon>Cyprinodontiformes</taxon>
        <taxon>Goodeidae</taxon>
        <taxon>Goodea</taxon>
    </lineage>
</organism>
<protein>
    <submittedName>
        <fullName evidence="2">Uncharacterized protein</fullName>
    </submittedName>
</protein>
<evidence type="ECO:0000313" key="3">
    <source>
        <dbReference type="Proteomes" id="UP001476798"/>
    </source>
</evidence>
<reference evidence="2 3" key="1">
    <citation type="submission" date="2021-06" db="EMBL/GenBank/DDBJ databases">
        <authorList>
            <person name="Palmer J.M."/>
        </authorList>
    </citation>
    <scope>NUCLEOTIDE SEQUENCE [LARGE SCALE GENOMIC DNA]</scope>
    <source>
        <strain evidence="2 3">GA_2019</strain>
        <tissue evidence="2">Muscle</tissue>
    </source>
</reference>
<evidence type="ECO:0000313" key="2">
    <source>
        <dbReference type="EMBL" id="MEQ2182671.1"/>
    </source>
</evidence>
<feature type="non-terminal residue" evidence="2">
    <location>
        <position position="115"/>
    </location>
</feature>
<dbReference type="EMBL" id="JAHRIO010072755">
    <property type="protein sequence ID" value="MEQ2182671.1"/>
    <property type="molecule type" value="Genomic_DNA"/>
</dbReference>
<keyword evidence="1" id="KW-0472">Membrane</keyword>
<evidence type="ECO:0000256" key="1">
    <source>
        <dbReference type="SAM" id="Phobius"/>
    </source>
</evidence>
<name>A0ABV0PGQ5_9TELE</name>
<keyword evidence="1" id="KW-0812">Transmembrane</keyword>
<proteinExistence type="predicted"/>
<comment type="caution">
    <text evidence="2">The sequence shown here is derived from an EMBL/GenBank/DDBJ whole genome shotgun (WGS) entry which is preliminary data.</text>
</comment>
<feature type="transmembrane region" description="Helical" evidence="1">
    <location>
        <begin position="98"/>
        <end position="114"/>
    </location>
</feature>
<sequence length="115" mass="13140">MVGGSVLYFLSVDKWHQVAALLYGSGLTGLFLTSTLFHTAAWKISHLRYNIVPNRTCFSDLWASFYRKVEERFHMCDRVAIYFFIAASYSPWYKLAELLGYVTMGVVPALVILSM</sequence>
<keyword evidence="1" id="KW-1133">Transmembrane helix</keyword>
<accession>A0ABV0PGQ5</accession>
<keyword evidence="3" id="KW-1185">Reference proteome</keyword>